<organism evidence="10 11">
    <name type="scientific">Dysgonomonas termitidis</name>
    <dbReference type="NCBI Taxonomy" id="1516126"/>
    <lineage>
        <taxon>Bacteria</taxon>
        <taxon>Pseudomonadati</taxon>
        <taxon>Bacteroidota</taxon>
        <taxon>Bacteroidia</taxon>
        <taxon>Bacteroidales</taxon>
        <taxon>Dysgonomonadaceae</taxon>
        <taxon>Dysgonomonas</taxon>
    </lineage>
</organism>
<feature type="domain" description="RCK C-terminal" evidence="9">
    <location>
        <begin position="575"/>
        <end position="660"/>
    </location>
</feature>
<dbReference type="Proteomes" id="UP001596023">
    <property type="component" value="Unassembled WGS sequence"/>
</dbReference>
<evidence type="ECO:0000256" key="6">
    <source>
        <dbReference type="ARBA" id="ARBA00022989"/>
    </source>
</evidence>
<dbReference type="InterPro" id="IPR036721">
    <property type="entry name" value="RCK_C_sf"/>
</dbReference>
<dbReference type="EMBL" id="JBHSGN010000174">
    <property type="protein sequence ID" value="MFC4677109.1"/>
    <property type="molecule type" value="Genomic_DNA"/>
</dbReference>
<dbReference type="InterPro" id="IPR006153">
    <property type="entry name" value="Cation/H_exchanger_TM"/>
</dbReference>
<feature type="transmembrane region" description="Helical" evidence="8">
    <location>
        <begin position="59"/>
        <end position="78"/>
    </location>
</feature>
<evidence type="ECO:0000256" key="4">
    <source>
        <dbReference type="ARBA" id="ARBA00022538"/>
    </source>
</evidence>
<name>A0ABV9L3L4_9BACT</name>
<accession>A0ABV9L3L4</accession>
<evidence type="ECO:0000256" key="7">
    <source>
        <dbReference type="ARBA" id="ARBA00023136"/>
    </source>
</evidence>
<dbReference type="Pfam" id="PF00999">
    <property type="entry name" value="Na_H_Exchanger"/>
    <property type="match status" value="1"/>
</dbReference>
<dbReference type="Gene3D" id="3.30.70.1450">
    <property type="entry name" value="Regulator of K+ conductance, C-terminal domain"/>
    <property type="match status" value="2"/>
</dbReference>
<feature type="domain" description="RCK C-terminal" evidence="9">
    <location>
        <begin position="665"/>
        <end position="750"/>
    </location>
</feature>
<dbReference type="Gene3D" id="1.20.1530.20">
    <property type="match status" value="1"/>
</dbReference>
<evidence type="ECO:0000256" key="3">
    <source>
        <dbReference type="ARBA" id="ARBA00022448"/>
    </source>
</evidence>
<keyword evidence="11" id="KW-1185">Reference proteome</keyword>
<feature type="transmembrane region" description="Helical" evidence="8">
    <location>
        <begin position="273"/>
        <end position="293"/>
    </location>
</feature>
<feature type="transmembrane region" description="Helical" evidence="8">
    <location>
        <begin position="458"/>
        <end position="479"/>
    </location>
</feature>
<evidence type="ECO:0000313" key="10">
    <source>
        <dbReference type="EMBL" id="MFC4677109.1"/>
    </source>
</evidence>
<evidence type="ECO:0000256" key="2">
    <source>
        <dbReference type="ARBA" id="ARBA00005551"/>
    </source>
</evidence>
<sequence length="752" mass="83019">MEHLPRFVNDLALILITTGIVTIICKYLKQPVVLGYIVAGLLISPHTTFFPSIADLESIHIWSEIGIIFFLFALGLEFSFKKLMDVGGTASIATLFNMTCMVTVGYTIGKLLGWSHMDSLFLGGMLSMSSTTIIIKTFNDMSLQKTRFAGIAFGMLIVEDLAAILMLVLLSTVAVSKHFEGTQLVYEIFKLTFFIVIWFVGGIYLIPTFLKKLKKHLNDETLLIISVGLCLGMVLFATYVGFSAALGAFIMGSILSETLEGKHIEHMMLPLKNLFGAIFFVSVGMMIEVKVIAEYGVYIALFTCVILIGRPLFSTIGILLSGQGLKVAVKAACSLALVGEFSFIIATLGTSLGVISKALYPIIVAVAVITTFISPYMLKISGPLADWIIKRIPPKWEKLIEGYASSAYNTVTEEKTWNILLKKVFTFVIVYLVISIAVIQLFKLFINPFIIESIPGVFGKILATALTLTCMAPLLRAIIMKKNRSDEFRKLWDKQPSNRVALVILILFRIALCFSVVIFELHILFPSSSITAIIIAIAYLAAIVFIKGVKIQSRRIEKRFIDNFNSKEKNAAISSAVAKGLLSKNIHIEELEVSPGSPSVGKTLAELNYRQSTGVNIITIIRGNKKINIPDGKAYLYPHDRIIICGSDDEIMRFVESVENRNNGETAMSEAVQHHISLSQYPVGEGSVMINKSIARLSVREQTECLVIGIDRGNESITNFSASFVFHENDVVWIAGEVDKLASFEANINKLF</sequence>
<feature type="transmembrane region" description="Helical" evidence="8">
    <location>
        <begin position="424"/>
        <end position="446"/>
    </location>
</feature>
<keyword evidence="5 8" id="KW-0812">Transmembrane</keyword>
<dbReference type="PANTHER" id="PTHR42751:SF3">
    <property type="entry name" value="SODIUM_GLUTAMATE SYMPORTER"/>
    <property type="match status" value="1"/>
</dbReference>
<keyword evidence="4" id="KW-0630">Potassium</keyword>
<feature type="transmembrane region" description="Helical" evidence="8">
    <location>
        <begin position="500"/>
        <end position="524"/>
    </location>
</feature>
<dbReference type="PANTHER" id="PTHR42751">
    <property type="entry name" value="SODIUM/HYDROGEN EXCHANGER FAMILY/TRKA DOMAIN PROTEIN"/>
    <property type="match status" value="1"/>
</dbReference>
<evidence type="ECO:0000256" key="8">
    <source>
        <dbReference type="SAM" id="Phobius"/>
    </source>
</evidence>
<feature type="transmembrane region" description="Helical" evidence="8">
    <location>
        <begin position="6"/>
        <end position="25"/>
    </location>
</feature>
<feature type="transmembrane region" description="Helical" evidence="8">
    <location>
        <begin position="222"/>
        <end position="239"/>
    </location>
</feature>
<reference evidence="11" key="1">
    <citation type="journal article" date="2019" name="Int. J. Syst. Evol. Microbiol.">
        <title>The Global Catalogue of Microorganisms (GCM) 10K type strain sequencing project: providing services to taxonomists for standard genome sequencing and annotation.</title>
        <authorList>
            <consortium name="The Broad Institute Genomics Platform"/>
            <consortium name="The Broad Institute Genome Sequencing Center for Infectious Disease"/>
            <person name="Wu L."/>
            <person name="Ma J."/>
        </authorList>
    </citation>
    <scope>NUCLEOTIDE SEQUENCE [LARGE SCALE GENOMIC DNA]</scope>
    <source>
        <strain evidence="11">CCUG 66188</strain>
    </source>
</reference>
<feature type="transmembrane region" description="Helical" evidence="8">
    <location>
        <begin position="332"/>
        <end position="352"/>
    </location>
</feature>
<feature type="transmembrane region" description="Helical" evidence="8">
    <location>
        <begin position="150"/>
        <end position="176"/>
    </location>
</feature>
<evidence type="ECO:0000256" key="1">
    <source>
        <dbReference type="ARBA" id="ARBA00004141"/>
    </source>
</evidence>
<dbReference type="SUPFAM" id="SSF116726">
    <property type="entry name" value="TrkA C-terminal domain-like"/>
    <property type="match status" value="2"/>
</dbReference>
<comment type="caution">
    <text evidence="10">The sequence shown here is derived from an EMBL/GenBank/DDBJ whole genome shotgun (WGS) entry which is preliminary data.</text>
</comment>
<dbReference type="PROSITE" id="PS51202">
    <property type="entry name" value="RCK_C"/>
    <property type="match status" value="2"/>
</dbReference>
<feature type="transmembrane region" description="Helical" evidence="8">
    <location>
        <begin position="299"/>
        <end position="320"/>
    </location>
</feature>
<feature type="transmembrane region" description="Helical" evidence="8">
    <location>
        <begin position="530"/>
        <end position="549"/>
    </location>
</feature>
<gene>
    <name evidence="10" type="ORF">ACFO6W_25845</name>
</gene>
<comment type="similarity">
    <text evidence="2">Belongs to the monovalent cation:proton antiporter 2 (CPA2) transporter (TC 2.A.37) family.</text>
</comment>
<dbReference type="RefSeq" id="WP_380001975.1">
    <property type="nucleotide sequence ID" value="NZ_JBHSGN010000174.1"/>
</dbReference>
<evidence type="ECO:0000313" key="11">
    <source>
        <dbReference type="Proteomes" id="UP001596023"/>
    </source>
</evidence>
<dbReference type="InterPro" id="IPR006037">
    <property type="entry name" value="RCK_C"/>
</dbReference>
<feature type="transmembrane region" description="Helical" evidence="8">
    <location>
        <begin position="32"/>
        <end position="53"/>
    </location>
</feature>
<keyword evidence="4" id="KW-0406">Ion transport</keyword>
<dbReference type="InterPro" id="IPR038770">
    <property type="entry name" value="Na+/solute_symporter_sf"/>
</dbReference>
<keyword evidence="4" id="KW-0633">Potassium transport</keyword>
<evidence type="ECO:0000259" key="9">
    <source>
        <dbReference type="PROSITE" id="PS51202"/>
    </source>
</evidence>
<evidence type="ECO:0000256" key="5">
    <source>
        <dbReference type="ARBA" id="ARBA00022692"/>
    </source>
</evidence>
<keyword evidence="7 8" id="KW-0472">Membrane</keyword>
<feature type="transmembrane region" description="Helical" evidence="8">
    <location>
        <begin position="90"/>
        <end position="108"/>
    </location>
</feature>
<comment type="subcellular location">
    <subcellularLocation>
        <location evidence="1">Membrane</location>
        <topology evidence="1">Multi-pass membrane protein</topology>
    </subcellularLocation>
</comment>
<dbReference type="Pfam" id="PF02080">
    <property type="entry name" value="TrkA_C"/>
    <property type="match status" value="2"/>
</dbReference>
<keyword evidence="6 8" id="KW-1133">Transmembrane helix</keyword>
<feature type="transmembrane region" description="Helical" evidence="8">
    <location>
        <begin position="358"/>
        <end position="378"/>
    </location>
</feature>
<keyword evidence="3" id="KW-0813">Transport</keyword>
<feature type="transmembrane region" description="Helical" evidence="8">
    <location>
        <begin position="188"/>
        <end position="210"/>
    </location>
</feature>
<protein>
    <submittedName>
        <fullName evidence="10">Cation:proton antiporter</fullName>
    </submittedName>
</protein>
<proteinExistence type="inferred from homology"/>